<evidence type="ECO:0000256" key="2">
    <source>
        <dbReference type="ARBA" id="ARBA00011073"/>
    </source>
</evidence>
<sequence length="662" mass="71964">MPKGGNDRVRRNAIVGLLFTAGIALMIAPLIAPPKTAKSPAPSPSPASYRSEQRVLTPQQEHSYKQMSIQRDMDASEKLCRLDCSRDVHKFVAEHDRIPTADRASHLKQIVAEHPHMVRVEWVRDGVPVREGDAKEELLKLAASDLAKAETALKTGKGYESASFKYDGKSHFVIAVPDESAGGDGVVALVCTDIVQEVERHQRRNLRVVPYPAEGRYRLESVIPGTNKDTTVRTGEDNGNASHYAVDEIVVKFRKPLEDRELLKLRKELDLTVVRHRGQTYLFRSKSRSMDELKHYFTAKWNPIFAEPHYLYLTNVANKTNETNKTDKTNAIIVPNDTLYSDYQWNLPEIATEQGWTVTRGANDIVVAVVDTGVQLDHPDLQGRLVEGRNIIDPTSEPLDDVGHGTHVAGIIAAKVNNNEGIAGMTWETKIMPVKVLDSTGAGTTYSVAEGIIWATDHGANVINMSLGNYASAEFLHDAVKYAHDKGVVLVAASGNDNTDRPGYPAAYPEVFAVAATNEDESKAEYSNYGDYIDVAAPGTSIASTYPGSRYAALSGTSMASPHVAALASLVRAANPSLTNEQVMELLRSTAKDLGSRGRDNEFGYGQIDAGAAVAAAGSQPGSASGTAGTAAELEAPGGGTLRLYPQRIKREVEELLRRSIR</sequence>
<keyword evidence="4 7" id="KW-0645">Protease</keyword>
<feature type="domain" description="Peptidase S8/S53" evidence="11">
    <location>
        <begin position="363"/>
        <end position="606"/>
    </location>
</feature>
<evidence type="ECO:0000256" key="4">
    <source>
        <dbReference type="ARBA" id="ARBA00022670"/>
    </source>
</evidence>
<gene>
    <name evidence="12" type="ORF">E6C55_21465</name>
</gene>
<dbReference type="InterPro" id="IPR023827">
    <property type="entry name" value="Peptidase_S8_Asp-AS"/>
</dbReference>
<dbReference type="InterPro" id="IPR015500">
    <property type="entry name" value="Peptidase_S8_subtilisin-rel"/>
</dbReference>
<dbReference type="InterPro" id="IPR023828">
    <property type="entry name" value="Peptidase_S8_Ser-AS"/>
</dbReference>
<evidence type="ECO:0000256" key="3">
    <source>
        <dbReference type="ARBA" id="ARBA00022525"/>
    </source>
</evidence>
<dbReference type="GO" id="GO:0006508">
    <property type="term" value="P:proteolysis"/>
    <property type="evidence" value="ECO:0007669"/>
    <property type="project" value="UniProtKB-KW"/>
</dbReference>
<evidence type="ECO:0000313" key="12">
    <source>
        <dbReference type="EMBL" id="THF75627.1"/>
    </source>
</evidence>
<feature type="region of interest" description="Disordered" evidence="9">
    <location>
        <begin position="618"/>
        <end position="639"/>
    </location>
</feature>
<reference evidence="12 13" key="1">
    <citation type="submission" date="2019-04" db="EMBL/GenBank/DDBJ databases">
        <title>Cohnella sp. nov. isolated from preserved vegetables.</title>
        <authorList>
            <person name="Lin S.-Y."/>
            <person name="Hung M.-H."/>
            <person name="Young C.-C."/>
        </authorList>
    </citation>
    <scope>NUCLEOTIDE SEQUENCE [LARGE SCALE GENOMIC DNA]</scope>
    <source>
        <strain evidence="12 13">CC-MHH1044</strain>
    </source>
</reference>
<dbReference type="PROSITE" id="PS51892">
    <property type="entry name" value="SUBTILASE"/>
    <property type="match status" value="1"/>
</dbReference>
<evidence type="ECO:0000256" key="10">
    <source>
        <dbReference type="SAM" id="Phobius"/>
    </source>
</evidence>
<dbReference type="Pfam" id="PF00082">
    <property type="entry name" value="Peptidase_S8"/>
    <property type="match status" value="1"/>
</dbReference>
<dbReference type="InterPro" id="IPR000209">
    <property type="entry name" value="Peptidase_S8/S53_dom"/>
</dbReference>
<dbReference type="PROSITE" id="PS00136">
    <property type="entry name" value="SUBTILASE_ASP"/>
    <property type="match status" value="1"/>
</dbReference>
<comment type="similarity">
    <text evidence="2 7 8">Belongs to the peptidase S8 family.</text>
</comment>
<dbReference type="CDD" id="cd07484">
    <property type="entry name" value="Peptidases_S8_Thermitase_like"/>
    <property type="match status" value="1"/>
</dbReference>
<evidence type="ECO:0000256" key="7">
    <source>
        <dbReference type="PROSITE-ProRule" id="PRU01240"/>
    </source>
</evidence>
<protein>
    <submittedName>
        <fullName evidence="12">Peptidase S8</fullName>
    </submittedName>
</protein>
<dbReference type="PROSITE" id="PS00137">
    <property type="entry name" value="SUBTILASE_HIS"/>
    <property type="match status" value="1"/>
</dbReference>
<dbReference type="InterPro" id="IPR051048">
    <property type="entry name" value="Peptidase_S8/S53_subtilisin"/>
</dbReference>
<organism evidence="12 13">
    <name type="scientific">Cohnella fermenti</name>
    <dbReference type="NCBI Taxonomy" id="2565925"/>
    <lineage>
        <taxon>Bacteria</taxon>
        <taxon>Bacillati</taxon>
        <taxon>Bacillota</taxon>
        <taxon>Bacilli</taxon>
        <taxon>Bacillales</taxon>
        <taxon>Paenibacillaceae</taxon>
        <taxon>Cohnella</taxon>
    </lineage>
</organism>
<feature type="active site" description="Charge relay system" evidence="7">
    <location>
        <position position="371"/>
    </location>
</feature>
<dbReference type="OrthoDB" id="9798386at2"/>
<dbReference type="Gene3D" id="3.40.50.200">
    <property type="entry name" value="Peptidase S8/S53 domain"/>
    <property type="match status" value="1"/>
</dbReference>
<keyword evidence="10" id="KW-0812">Transmembrane</keyword>
<evidence type="ECO:0000256" key="9">
    <source>
        <dbReference type="SAM" id="MobiDB-lite"/>
    </source>
</evidence>
<keyword evidence="6 7" id="KW-0720">Serine protease</keyword>
<evidence type="ECO:0000256" key="5">
    <source>
        <dbReference type="ARBA" id="ARBA00022801"/>
    </source>
</evidence>
<dbReference type="PRINTS" id="PR00723">
    <property type="entry name" value="SUBTILISIN"/>
</dbReference>
<dbReference type="EMBL" id="SSOB01000030">
    <property type="protein sequence ID" value="THF75627.1"/>
    <property type="molecule type" value="Genomic_DNA"/>
</dbReference>
<feature type="compositionally biased region" description="Low complexity" evidence="9">
    <location>
        <begin position="618"/>
        <end position="636"/>
    </location>
</feature>
<dbReference type="InterPro" id="IPR034084">
    <property type="entry name" value="Thermitase-like_dom"/>
</dbReference>
<dbReference type="SUPFAM" id="SSF52743">
    <property type="entry name" value="Subtilisin-like"/>
    <property type="match status" value="1"/>
</dbReference>
<dbReference type="Proteomes" id="UP000310636">
    <property type="component" value="Unassembled WGS sequence"/>
</dbReference>
<evidence type="ECO:0000313" key="13">
    <source>
        <dbReference type="Proteomes" id="UP000310636"/>
    </source>
</evidence>
<comment type="caution">
    <text evidence="12">The sequence shown here is derived from an EMBL/GenBank/DDBJ whole genome shotgun (WGS) entry which is preliminary data.</text>
</comment>
<feature type="transmembrane region" description="Helical" evidence="10">
    <location>
        <begin position="12"/>
        <end position="32"/>
    </location>
</feature>
<evidence type="ECO:0000256" key="6">
    <source>
        <dbReference type="ARBA" id="ARBA00022825"/>
    </source>
</evidence>
<keyword evidence="10" id="KW-1133">Transmembrane helix</keyword>
<keyword evidence="10" id="KW-0472">Membrane</keyword>
<dbReference type="PANTHER" id="PTHR43399">
    <property type="entry name" value="SUBTILISIN-RELATED"/>
    <property type="match status" value="1"/>
</dbReference>
<dbReference type="InterPro" id="IPR036852">
    <property type="entry name" value="Peptidase_S8/S53_dom_sf"/>
</dbReference>
<evidence type="ECO:0000256" key="1">
    <source>
        <dbReference type="ARBA" id="ARBA00004613"/>
    </source>
</evidence>
<proteinExistence type="inferred from homology"/>
<dbReference type="InterPro" id="IPR022398">
    <property type="entry name" value="Peptidase_S8_His-AS"/>
</dbReference>
<feature type="active site" description="Charge relay system" evidence="7">
    <location>
        <position position="404"/>
    </location>
</feature>
<accession>A0A4S4BLQ0</accession>
<feature type="region of interest" description="Disordered" evidence="9">
    <location>
        <begin position="33"/>
        <end position="67"/>
    </location>
</feature>
<feature type="active site" description="Charge relay system" evidence="7">
    <location>
        <position position="558"/>
    </location>
</feature>
<evidence type="ECO:0000256" key="8">
    <source>
        <dbReference type="RuleBase" id="RU003355"/>
    </source>
</evidence>
<keyword evidence="3" id="KW-0964">Secreted</keyword>
<comment type="subcellular location">
    <subcellularLocation>
        <location evidence="1">Secreted</location>
    </subcellularLocation>
</comment>
<keyword evidence="13" id="KW-1185">Reference proteome</keyword>
<evidence type="ECO:0000259" key="11">
    <source>
        <dbReference type="Pfam" id="PF00082"/>
    </source>
</evidence>
<dbReference type="PANTHER" id="PTHR43399:SF4">
    <property type="entry name" value="CELL WALL-ASSOCIATED PROTEASE"/>
    <property type="match status" value="1"/>
</dbReference>
<keyword evidence="5 7" id="KW-0378">Hydrolase</keyword>
<feature type="compositionally biased region" description="Polar residues" evidence="9">
    <location>
        <begin position="54"/>
        <end position="67"/>
    </location>
</feature>
<dbReference type="PROSITE" id="PS00138">
    <property type="entry name" value="SUBTILASE_SER"/>
    <property type="match status" value="1"/>
</dbReference>
<name>A0A4S4BLQ0_9BACL</name>
<dbReference type="AlphaFoldDB" id="A0A4S4BLQ0"/>
<dbReference type="GO" id="GO:0005576">
    <property type="term" value="C:extracellular region"/>
    <property type="evidence" value="ECO:0007669"/>
    <property type="project" value="UniProtKB-SubCell"/>
</dbReference>
<dbReference type="GO" id="GO:0004252">
    <property type="term" value="F:serine-type endopeptidase activity"/>
    <property type="evidence" value="ECO:0007669"/>
    <property type="project" value="UniProtKB-UniRule"/>
</dbReference>